<dbReference type="GeneID" id="36381268"/>
<evidence type="ECO:0000256" key="2">
    <source>
        <dbReference type="SAM" id="Phobius"/>
    </source>
</evidence>
<keyword evidence="2" id="KW-1133">Transmembrane helix</keyword>
<protein>
    <submittedName>
        <fullName evidence="3 5">Uncharacterized protein</fullName>
    </submittedName>
</protein>
<reference evidence="5" key="3">
    <citation type="submission" date="2020-12" db="UniProtKB">
        <authorList>
            <consortium name="WormBaseParasite"/>
        </authorList>
    </citation>
    <scope>IDENTIFICATION</scope>
</reference>
<evidence type="ECO:0000313" key="3">
    <source>
        <dbReference type="EMBL" id="CEF68898.1"/>
    </source>
</evidence>
<evidence type="ECO:0000256" key="1">
    <source>
        <dbReference type="SAM" id="MobiDB-lite"/>
    </source>
</evidence>
<reference evidence="3" key="2">
    <citation type="submission" date="2014-09" db="EMBL/GenBank/DDBJ databases">
        <authorList>
            <person name="Aslett A.Martin."/>
        </authorList>
    </citation>
    <scope>NUCLEOTIDE SEQUENCE</scope>
    <source>
        <strain evidence="3">ED321 Heterogonic</strain>
    </source>
</reference>
<dbReference type="RefSeq" id="XP_024508098.1">
    <property type="nucleotide sequence ID" value="XM_024654758.1"/>
</dbReference>
<keyword evidence="2" id="KW-0812">Transmembrane</keyword>
<dbReference type="CTD" id="36381268"/>
<gene>
    <name evidence="3 5 6" type="ORF">SRAE_2000355200</name>
</gene>
<evidence type="ECO:0000313" key="5">
    <source>
        <dbReference type="WBParaSite" id="SRAE_2000355200.1"/>
    </source>
</evidence>
<feature type="region of interest" description="Disordered" evidence="1">
    <location>
        <begin position="73"/>
        <end position="106"/>
    </location>
</feature>
<dbReference type="WormBase" id="SRAE_2000355200">
    <property type="protein sequence ID" value="SRP04705"/>
    <property type="gene ID" value="WBGene00263775"/>
</dbReference>
<proteinExistence type="predicted"/>
<accession>A0A090LL46</accession>
<organism evidence="3">
    <name type="scientific">Strongyloides ratti</name>
    <name type="common">Parasitic roundworm</name>
    <dbReference type="NCBI Taxonomy" id="34506"/>
    <lineage>
        <taxon>Eukaryota</taxon>
        <taxon>Metazoa</taxon>
        <taxon>Ecdysozoa</taxon>
        <taxon>Nematoda</taxon>
        <taxon>Chromadorea</taxon>
        <taxon>Rhabditida</taxon>
        <taxon>Tylenchina</taxon>
        <taxon>Panagrolaimomorpha</taxon>
        <taxon>Strongyloidoidea</taxon>
        <taxon>Strongyloididae</taxon>
        <taxon>Strongyloides</taxon>
    </lineage>
</organism>
<dbReference type="EMBL" id="LN609529">
    <property type="protein sequence ID" value="CEF68898.1"/>
    <property type="molecule type" value="Genomic_DNA"/>
</dbReference>
<keyword evidence="4" id="KW-1185">Reference proteome</keyword>
<feature type="transmembrane region" description="Helical" evidence="2">
    <location>
        <begin position="25"/>
        <end position="41"/>
    </location>
</feature>
<dbReference type="AlphaFoldDB" id="A0A090LL46"/>
<reference evidence="4" key="1">
    <citation type="submission" date="2014-09" db="EMBL/GenBank/DDBJ databases">
        <authorList>
            <person name="Martin A.A."/>
        </authorList>
    </citation>
    <scope>NUCLEOTIDE SEQUENCE</scope>
    <source>
        <strain evidence="4">ED321</strain>
    </source>
</reference>
<keyword evidence="2" id="KW-0472">Membrane</keyword>
<evidence type="ECO:0000313" key="6">
    <source>
        <dbReference type="WormBase" id="SRAE_2000355200"/>
    </source>
</evidence>
<sequence>MLHFNVILKMAQQLSLQMEESHTKKTLFVGIFLAFGAYILYHRIMGSPVMPTTETNDKKDSKKIKTKAFIENSDPTSGDCSTATQGGCSISSTADSNDIKRDRPISKNQSAVVSQYLNCSLQKNI</sequence>
<name>A0A090LL46_STRRB</name>
<dbReference type="WBParaSite" id="SRAE_2000355200.1">
    <property type="protein sequence ID" value="SRAE_2000355200.1"/>
    <property type="gene ID" value="WBGene00263775"/>
</dbReference>
<evidence type="ECO:0000313" key="4">
    <source>
        <dbReference type="Proteomes" id="UP000035682"/>
    </source>
</evidence>
<feature type="compositionally biased region" description="Polar residues" evidence="1">
    <location>
        <begin position="73"/>
        <end position="96"/>
    </location>
</feature>
<dbReference type="Proteomes" id="UP000035682">
    <property type="component" value="Unplaced"/>
</dbReference>